<evidence type="ECO:0000313" key="8">
    <source>
        <dbReference type="Proteomes" id="UP000039865"/>
    </source>
</evidence>
<dbReference type="SUPFAM" id="SSF74788">
    <property type="entry name" value="Cullin repeat-like"/>
    <property type="match status" value="1"/>
</dbReference>
<dbReference type="Proteomes" id="UP000039865">
    <property type="component" value="Unassembled WGS sequence"/>
</dbReference>
<dbReference type="GO" id="GO:0006511">
    <property type="term" value="P:ubiquitin-dependent protein catabolic process"/>
    <property type="evidence" value="ECO:0007669"/>
    <property type="project" value="InterPro"/>
</dbReference>
<name>A0A078AE55_STYLE</name>
<dbReference type="InterPro" id="IPR019559">
    <property type="entry name" value="Cullin_neddylation_domain"/>
</dbReference>
<dbReference type="SMART" id="SM00182">
    <property type="entry name" value="CULLIN"/>
    <property type="match status" value="1"/>
</dbReference>
<dbReference type="PROSITE" id="PS50069">
    <property type="entry name" value="CULLIN_2"/>
    <property type="match status" value="1"/>
</dbReference>
<dbReference type="InterPro" id="IPR001373">
    <property type="entry name" value="Cullin_N"/>
</dbReference>
<keyword evidence="8" id="KW-1185">Reference proteome</keyword>
<dbReference type="PROSITE" id="PS01256">
    <property type="entry name" value="CULLIN_1"/>
    <property type="match status" value="1"/>
</dbReference>
<evidence type="ECO:0000259" key="6">
    <source>
        <dbReference type="PROSITE" id="PS50069"/>
    </source>
</evidence>
<sequence>MSNPPQNKHVIRSDKIRDTIMSSDQAHQNWNTIREAIHKIYAKEASTLSYEELYRTAYNLVLHKHGDILYQGVRNTTIELLQPIVERLNRCGEDDLIRRINEIWKDIKLSIVMIKDILMYMDRNYVPKVKLQSVEHLQTQCFQKYVVLNQEIKLKLIQKIIQEIKRERDGGIVEITQLRQVIQMLVEVGISSKKIYENEFEKVFINETINYYKVESNQLITSHSCFAFLQKANMRLREELERVLNYLDSSSEKILIQTFLREYIEVHALTLINMDQSGLIHMIKNEKYNEIALMHELFSKIQNANSALTKQLAQYIINEGNKLVSDESLKHDQFVAKVIELRDKMMNMFVKSFNKDPAIDLTIKNAFESFVNQSERTAMSLVYYLDDQFKKDFKGMSEGEINERLDKVIQIFRYLQDKDIFEGFYKNSLAKRLLDQRSASEDSEKLLVLKLKEECGFQFTQKLEVMFKDIKMSEETMLEFRGTQQSKQLQIDLNVKVLTTGNWPNESKDNINQIILPREIQTCISSFNKFYNNKHTGRLLHWKPSLAYAEIKATLGDSNSKHELHATTFQTCILMLFNQFQSVSYQQIIEKTNITEMDLKCNLIPLIGIKILKKVPDAKEFNPMDQYSLNPGFKQNMHKIRLPVAQPKENRAQEKADVAEKVDEDRRHMVEATIVKVMKTRRRIEHNALISESTKILSQKFNPDITMIKKRIESLIDREYLERDQDDRRFYKYIA</sequence>
<dbReference type="SMART" id="SM00884">
    <property type="entry name" value="Cullin_Nedd8"/>
    <property type="match status" value="1"/>
</dbReference>
<dbReference type="InterPro" id="IPR036317">
    <property type="entry name" value="Cullin_homology_sf"/>
</dbReference>
<dbReference type="Gene3D" id="3.30.230.130">
    <property type="entry name" value="Cullin, Chain C, Domain 2"/>
    <property type="match status" value="1"/>
</dbReference>
<dbReference type="Gene3D" id="1.20.1310.10">
    <property type="entry name" value="Cullin Repeats"/>
    <property type="match status" value="4"/>
</dbReference>
<dbReference type="InParanoid" id="A0A078AE55"/>
<reference evidence="7 8" key="1">
    <citation type="submission" date="2014-06" db="EMBL/GenBank/DDBJ databases">
        <authorList>
            <person name="Swart Estienne"/>
        </authorList>
    </citation>
    <scope>NUCLEOTIDE SEQUENCE [LARGE SCALE GENOMIC DNA]</scope>
    <source>
        <strain evidence="7 8">130c</strain>
    </source>
</reference>
<dbReference type="InterPro" id="IPR036388">
    <property type="entry name" value="WH-like_DNA-bd_sf"/>
</dbReference>
<organism evidence="7 8">
    <name type="scientific">Stylonychia lemnae</name>
    <name type="common">Ciliate</name>
    <dbReference type="NCBI Taxonomy" id="5949"/>
    <lineage>
        <taxon>Eukaryota</taxon>
        <taxon>Sar</taxon>
        <taxon>Alveolata</taxon>
        <taxon>Ciliophora</taxon>
        <taxon>Intramacronucleata</taxon>
        <taxon>Spirotrichea</taxon>
        <taxon>Stichotrichia</taxon>
        <taxon>Sporadotrichida</taxon>
        <taxon>Oxytrichidae</taxon>
        <taxon>Stylonychinae</taxon>
        <taxon>Stylonychia</taxon>
    </lineage>
</organism>
<dbReference type="InterPro" id="IPR036390">
    <property type="entry name" value="WH_DNA-bd_sf"/>
</dbReference>
<evidence type="ECO:0000256" key="4">
    <source>
        <dbReference type="PROSITE-ProRule" id="PRU00330"/>
    </source>
</evidence>
<evidence type="ECO:0000256" key="1">
    <source>
        <dbReference type="ARBA" id="ARBA00006019"/>
    </source>
</evidence>
<dbReference type="FunFam" id="1.20.1310.10:FF:000002">
    <property type="entry name" value="cullin-3 isoform X1"/>
    <property type="match status" value="1"/>
</dbReference>
<dbReference type="InterPro" id="IPR045093">
    <property type="entry name" value="Cullin"/>
</dbReference>
<keyword evidence="3" id="KW-0832">Ubl conjugation</keyword>
<dbReference type="GO" id="GO:0031625">
    <property type="term" value="F:ubiquitin protein ligase binding"/>
    <property type="evidence" value="ECO:0007669"/>
    <property type="project" value="InterPro"/>
</dbReference>
<evidence type="ECO:0000313" key="7">
    <source>
        <dbReference type="EMBL" id="CDW79198.1"/>
    </source>
</evidence>
<evidence type="ECO:0000256" key="2">
    <source>
        <dbReference type="ARBA" id="ARBA00022499"/>
    </source>
</evidence>
<dbReference type="InterPro" id="IPR016158">
    <property type="entry name" value="Cullin_homology"/>
</dbReference>
<dbReference type="FunFam" id="1.20.1310.10:FF:000001">
    <property type="entry name" value="Cullin 3"/>
    <property type="match status" value="1"/>
</dbReference>
<dbReference type="AlphaFoldDB" id="A0A078AE55"/>
<proteinExistence type="inferred from homology"/>
<dbReference type="InterPro" id="IPR059120">
    <property type="entry name" value="Cullin-like_AB"/>
</dbReference>
<dbReference type="Pfam" id="PF00888">
    <property type="entry name" value="Cullin"/>
    <property type="match status" value="1"/>
</dbReference>
<evidence type="ECO:0000256" key="3">
    <source>
        <dbReference type="ARBA" id="ARBA00022843"/>
    </source>
</evidence>
<dbReference type="OrthoDB" id="27073at2759"/>
<dbReference type="Pfam" id="PF10557">
    <property type="entry name" value="Cullin_Nedd8"/>
    <property type="match status" value="1"/>
</dbReference>
<dbReference type="SUPFAM" id="SSF75632">
    <property type="entry name" value="Cullin homology domain"/>
    <property type="match status" value="1"/>
</dbReference>
<accession>A0A078AE55</accession>
<gene>
    <name evidence="7" type="primary">Contig6631.g7089</name>
    <name evidence="7" type="ORF">STYLEM_8184</name>
</gene>
<comment type="similarity">
    <text evidence="1 4 5">Belongs to the cullin family.</text>
</comment>
<dbReference type="EMBL" id="CCKQ01007778">
    <property type="protein sequence ID" value="CDW79198.1"/>
    <property type="molecule type" value="Genomic_DNA"/>
</dbReference>
<dbReference type="PANTHER" id="PTHR11932">
    <property type="entry name" value="CULLIN"/>
    <property type="match status" value="1"/>
</dbReference>
<dbReference type="InterPro" id="IPR016159">
    <property type="entry name" value="Cullin_repeat-like_dom_sf"/>
</dbReference>
<dbReference type="GO" id="GO:0031461">
    <property type="term" value="C:cullin-RING ubiquitin ligase complex"/>
    <property type="evidence" value="ECO:0007669"/>
    <property type="project" value="InterPro"/>
</dbReference>
<dbReference type="FunFam" id="1.10.10.10:FF:000014">
    <property type="entry name" value="Cullin 1"/>
    <property type="match status" value="1"/>
</dbReference>
<dbReference type="Pfam" id="PF26557">
    <property type="entry name" value="Cullin_AB"/>
    <property type="match status" value="1"/>
</dbReference>
<keyword evidence="2" id="KW-1017">Isopeptide bond</keyword>
<dbReference type="Gene3D" id="1.10.10.10">
    <property type="entry name" value="Winged helix-like DNA-binding domain superfamily/Winged helix DNA-binding domain"/>
    <property type="match status" value="1"/>
</dbReference>
<dbReference type="SUPFAM" id="SSF46785">
    <property type="entry name" value="Winged helix' DNA-binding domain"/>
    <property type="match status" value="1"/>
</dbReference>
<protein>
    <submittedName>
        <fullName evidence="7">Cullin c</fullName>
    </submittedName>
</protein>
<feature type="domain" description="Cullin family profile" evidence="6">
    <location>
        <begin position="376"/>
        <end position="607"/>
    </location>
</feature>
<dbReference type="OMA" id="MFKDMTI"/>
<dbReference type="InterPro" id="IPR016157">
    <property type="entry name" value="Cullin_CS"/>
</dbReference>
<evidence type="ECO:0000256" key="5">
    <source>
        <dbReference type="RuleBase" id="RU003829"/>
    </source>
</evidence>